<sequence length="98" mass="10483">MRVIGRLAGRRGRGNEVENRIRAALAELRPLVAHQASRIELVAFAPEEGVATLRIEGGCPDCDMPAAALLQGIGAHLRARVAEVRDIRAADTYTPSNG</sequence>
<accession>A0A6J4M761</accession>
<name>A0A6J4M761_9BACT</name>
<organism evidence="2">
    <name type="scientific">uncultured Gemmatimonadaceae bacterium</name>
    <dbReference type="NCBI Taxonomy" id="246130"/>
    <lineage>
        <taxon>Bacteria</taxon>
        <taxon>Pseudomonadati</taxon>
        <taxon>Gemmatimonadota</taxon>
        <taxon>Gemmatimonadia</taxon>
        <taxon>Gemmatimonadales</taxon>
        <taxon>Gemmatimonadaceae</taxon>
        <taxon>environmental samples</taxon>
    </lineage>
</organism>
<dbReference type="Pfam" id="PF01106">
    <property type="entry name" value="NifU"/>
    <property type="match status" value="1"/>
</dbReference>
<gene>
    <name evidence="2" type="ORF">AVDCRST_MAG11-3501</name>
</gene>
<dbReference type="AlphaFoldDB" id="A0A6J4M761"/>
<protein>
    <recommendedName>
        <fullName evidence="1">NIF system FeS cluster assembly NifU C-terminal domain-containing protein</fullName>
    </recommendedName>
</protein>
<feature type="domain" description="NIF system FeS cluster assembly NifU C-terminal" evidence="1">
    <location>
        <begin position="21"/>
        <end position="86"/>
    </location>
</feature>
<reference evidence="2" key="1">
    <citation type="submission" date="2020-02" db="EMBL/GenBank/DDBJ databases">
        <authorList>
            <person name="Meier V. D."/>
        </authorList>
    </citation>
    <scope>NUCLEOTIDE SEQUENCE</scope>
    <source>
        <strain evidence="2">AVDCRST_MAG11</strain>
    </source>
</reference>
<dbReference type="GO" id="GO:0005506">
    <property type="term" value="F:iron ion binding"/>
    <property type="evidence" value="ECO:0007669"/>
    <property type="project" value="InterPro"/>
</dbReference>
<dbReference type="EMBL" id="CADCTU010000756">
    <property type="protein sequence ID" value="CAA9350623.1"/>
    <property type="molecule type" value="Genomic_DNA"/>
</dbReference>
<dbReference type="Gene3D" id="3.30.300.130">
    <property type="entry name" value="Fe-S cluster assembly (FSCA)"/>
    <property type="match status" value="1"/>
</dbReference>
<dbReference type="SUPFAM" id="SSF117916">
    <property type="entry name" value="Fe-S cluster assembly (FSCA) domain-like"/>
    <property type="match status" value="1"/>
</dbReference>
<evidence type="ECO:0000259" key="1">
    <source>
        <dbReference type="Pfam" id="PF01106"/>
    </source>
</evidence>
<dbReference type="InterPro" id="IPR034904">
    <property type="entry name" value="FSCA_dom_sf"/>
</dbReference>
<dbReference type="GO" id="GO:0051536">
    <property type="term" value="F:iron-sulfur cluster binding"/>
    <property type="evidence" value="ECO:0007669"/>
    <property type="project" value="InterPro"/>
</dbReference>
<proteinExistence type="predicted"/>
<dbReference type="InterPro" id="IPR001075">
    <property type="entry name" value="NIF_FeS_clus_asmbl_NifU_C"/>
</dbReference>
<evidence type="ECO:0000313" key="2">
    <source>
        <dbReference type="EMBL" id="CAA9350623.1"/>
    </source>
</evidence>
<dbReference type="GO" id="GO:0016226">
    <property type="term" value="P:iron-sulfur cluster assembly"/>
    <property type="evidence" value="ECO:0007669"/>
    <property type="project" value="InterPro"/>
</dbReference>